<gene>
    <name evidence="1" type="primary">644f</name>
</gene>
<protein>
    <submittedName>
        <fullName evidence="1">Uncharacterized protein</fullName>
    </submittedName>
</protein>
<reference evidence="1" key="1">
    <citation type="submission" date="2015-10" db="EMBL/GenBank/DDBJ databases">
        <title>Evolution of the mating-type locus in an isomorphic haploid-diploid life cycle and isogamy.</title>
        <authorList>
            <person name="Yamazaki T."/>
            <person name="Suzuki R."/>
            <person name="Ichihara K."/>
            <person name="Toyoda A."/>
            <person name="Kuwano K."/>
            <person name="Kawano S."/>
        </authorList>
    </citation>
    <scope>NUCLEOTIDE SEQUENCE</scope>
    <source>
        <strain evidence="1">MGEC-1</strain>
    </source>
</reference>
<organism evidence="1">
    <name type="scientific">Ulva partita</name>
    <dbReference type="NCBI Taxonomy" id="1605170"/>
    <lineage>
        <taxon>Eukaryota</taxon>
        <taxon>Viridiplantae</taxon>
        <taxon>Chlorophyta</taxon>
        <taxon>core chlorophytes</taxon>
        <taxon>Ulvophyceae</taxon>
        <taxon>OUU clade</taxon>
        <taxon>Ulvales</taxon>
        <taxon>Ulvaceae</taxon>
        <taxon>Ulva</taxon>
    </lineage>
</organism>
<name>A0A1C9ZPS7_9CHLO</name>
<proteinExistence type="evidence at transcript level"/>
<sequence length="103" mass="11058">MVNTRLLSGMPDCSRYDRAPRYPQLPALDLQKAHRMVARLVDVALHSSLCSTLCPVRGPAGNLFTLHMLPAPRASAISAHSPGSTTSHTCRPHASLVTGLAFL</sequence>
<evidence type="ECO:0000313" key="1">
    <source>
        <dbReference type="EMBL" id="BAV58303.1"/>
    </source>
</evidence>
<dbReference type="EMBL" id="LC088615">
    <property type="protein sequence ID" value="BAV58303.1"/>
    <property type="molecule type" value="mRNA"/>
</dbReference>
<dbReference type="AlphaFoldDB" id="A0A1C9ZPS7"/>
<accession>A0A1C9ZPS7</accession>